<accession>A0AAW1LSF5</accession>
<dbReference type="AlphaFoldDB" id="A0AAW1LSF5"/>
<protein>
    <submittedName>
        <fullName evidence="1">Uncharacterized protein</fullName>
    </submittedName>
</protein>
<keyword evidence="2" id="KW-1185">Reference proteome</keyword>
<evidence type="ECO:0000313" key="2">
    <source>
        <dbReference type="Proteomes" id="UP001458880"/>
    </source>
</evidence>
<dbReference type="EMBL" id="JASPKY010000109">
    <property type="protein sequence ID" value="KAK9736782.1"/>
    <property type="molecule type" value="Genomic_DNA"/>
</dbReference>
<comment type="caution">
    <text evidence="1">The sequence shown here is derived from an EMBL/GenBank/DDBJ whole genome shotgun (WGS) entry which is preliminary data.</text>
</comment>
<proteinExistence type="predicted"/>
<evidence type="ECO:0000313" key="1">
    <source>
        <dbReference type="EMBL" id="KAK9736782.1"/>
    </source>
</evidence>
<dbReference type="Proteomes" id="UP001458880">
    <property type="component" value="Unassembled WGS sequence"/>
</dbReference>
<gene>
    <name evidence="1" type="ORF">QE152_g11286</name>
</gene>
<organism evidence="1 2">
    <name type="scientific">Popillia japonica</name>
    <name type="common">Japanese beetle</name>
    <dbReference type="NCBI Taxonomy" id="7064"/>
    <lineage>
        <taxon>Eukaryota</taxon>
        <taxon>Metazoa</taxon>
        <taxon>Ecdysozoa</taxon>
        <taxon>Arthropoda</taxon>
        <taxon>Hexapoda</taxon>
        <taxon>Insecta</taxon>
        <taxon>Pterygota</taxon>
        <taxon>Neoptera</taxon>
        <taxon>Endopterygota</taxon>
        <taxon>Coleoptera</taxon>
        <taxon>Polyphaga</taxon>
        <taxon>Scarabaeiformia</taxon>
        <taxon>Scarabaeidae</taxon>
        <taxon>Rutelinae</taxon>
        <taxon>Popillia</taxon>
    </lineage>
</organism>
<name>A0AAW1LSF5_POPJA</name>
<sequence>MGIGVWNINSLIAKELEITEDMENNNIIIMGLSKTKKKGKGSIQITNKHTLYYYSGVKEEHRAKEGYIITQELKKNTGQKREWE</sequence>
<reference evidence="1 2" key="1">
    <citation type="journal article" date="2024" name="BMC Genomics">
        <title>De novo assembly and annotation of Popillia japonica's genome with initial clues to its potential as an invasive pest.</title>
        <authorList>
            <person name="Cucini C."/>
            <person name="Boschi S."/>
            <person name="Funari R."/>
            <person name="Cardaioli E."/>
            <person name="Iannotti N."/>
            <person name="Marturano G."/>
            <person name="Paoli F."/>
            <person name="Bruttini M."/>
            <person name="Carapelli A."/>
            <person name="Frati F."/>
            <person name="Nardi F."/>
        </authorList>
    </citation>
    <scope>NUCLEOTIDE SEQUENCE [LARGE SCALE GENOMIC DNA]</scope>
    <source>
        <strain evidence="1">DMR45628</strain>
    </source>
</reference>